<dbReference type="PANTHER" id="PTHR34512">
    <property type="entry name" value="CELL SURFACE PROTEIN"/>
    <property type="match status" value="1"/>
</dbReference>
<dbReference type="InterPro" id="IPR018391">
    <property type="entry name" value="PQQ_b-propeller_rpt"/>
</dbReference>
<name>A0A974ZZA4_9BACT</name>
<keyword evidence="3" id="KW-1185">Reference proteome</keyword>
<dbReference type="Proteomes" id="UP000662783">
    <property type="component" value="Chromosome"/>
</dbReference>
<dbReference type="SUPFAM" id="SSF50998">
    <property type="entry name" value="Quinoprotein alcohol dehydrogenase-like"/>
    <property type="match status" value="1"/>
</dbReference>
<dbReference type="InterPro" id="IPR011047">
    <property type="entry name" value="Quinoprotein_ADH-like_sf"/>
</dbReference>
<feature type="domain" description="Pyrrolo-quinoline quinone repeat" evidence="1">
    <location>
        <begin position="356"/>
        <end position="472"/>
    </location>
</feature>
<dbReference type="PANTHER" id="PTHR34512:SF30">
    <property type="entry name" value="OUTER MEMBRANE PROTEIN ASSEMBLY FACTOR BAMB"/>
    <property type="match status" value="1"/>
</dbReference>
<dbReference type="AlphaFoldDB" id="A0A974ZZA4"/>
<dbReference type="InterPro" id="IPR015943">
    <property type="entry name" value="WD40/YVTN_repeat-like_dom_sf"/>
</dbReference>
<evidence type="ECO:0000313" key="3">
    <source>
        <dbReference type="Proteomes" id="UP000662783"/>
    </source>
</evidence>
<dbReference type="InterPro" id="IPR002372">
    <property type="entry name" value="PQQ_rpt_dom"/>
</dbReference>
<dbReference type="RefSeq" id="WP_205720432.1">
    <property type="nucleotide sequence ID" value="NZ_CP070608.1"/>
</dbReference>
<dbReference type="EMBL" id="CP070608">
    <property type="protein sequence ID" value="QSE95919.1"/>
    <property type="molecule type" value="Genomic_DNA"/>
</dbReference>
<sequence>MKYTVYAIIFIVALVTSCSTEENTDSLVGYWQGEAVFNNQKTLIGLEFIEDSVGYEVNLLVPAYDWSFNFKGVTTNNDTIKIGGWKLNYDKEHQLVLGKLPGVLVPKYEIPFQLKKAEKPELKEAQLLPTTKKPSAVIDLHESIWSGISTIEGSILAATTDGHLFRVNPNNQSVEWSFKGQGAFRSEPTVHEDNIYVYSDKGLFYCISKAGQMNWKVQLEVDSMERFAKNYDFFSAIPAFTEDRIYYGNGSGDFYAINKANGNVAWRYKTSGAIRTRPLVKDERIVFGSFDGRVYALNRDGELVWNYDSGYPIVGGGTLYDDQLIFGSRNYNLFALSLAGEMEWQYYNWFSWVESTPVIKNDKLFVGSSDAQTITALNPANGKLIWNFDTGGCPWASPLVTEGNVYAATVGNNSYFYKHFAYIIALNSETGEEQWRYAVENVKDTYYGFTSSPVLIDNMIWVGNTDGRIYGFKQ</sequence>
<dbReference type="Gene3D" id="2.130.10.10">
    <property type="entry name" value="YVTN repeat-like/Quinoprotein amine dehydrogenase"/>
    <property type="match status" value="3"/>
</dbReference>
<dbReference type="PROSITE" id="PS51257">
    <property type="entry name" value="PROKAR_LIPOPROTEIN"/>
    <property type="match status" value="1"/>
</dbReference>
<dbReference type="KEGG" id="fuv:JR347_09830"/>
<dbReference type="Pfam" id="PF13360">
    <property type="entry name" value="PQQ_2"/>
    <property type="match status" value="2"/>
</dbReference>
<evidence type="ECO:0000313" key="2">
    <source>
        <dbReference type="EMBL" id="QSE95919.1"/>
    </source>
</evidence>
<proteinExistence type="predicted"/>
<reference evidence="2" key="1">
    <citation type="submission" date="2021-02" db="EMBL/GenBank/DDBJ databases">
        <title>Fulvivirga sp. S481 isolated from sea water.</title>
        <authorList>
            <person name="Bae S.S."/>
            <person name="Baek K."/>
        </authorList>
    </citation>
    <scope>NUCLEOTIDE SEQUENCE</scope>
    <source>
        <strain evidence="2">S481</strain>
    </source>
</reference>
<dbReference type="SMART" id="SM00564">
    <property type="entry name" value="PQQ"/>
    <property type="match status" value="7"/>
</dbReference>
<gene>
    <name evidence="2" type="ORF">JR347_09830</name>
</gene>
<organism evidence="2 3">
    <name type="scientific">Fulvivirga lutea</name>
    <dbReference type="NCBI Taxonomy" id="2810512"/>
    <lineage>
        <taxon>Bacteria</taxon>
        <taxon>Pseudomonadati</taxon>
        <taxon>Bacteroidota</taxon>
        <taxon>Cytophagia</taxon>
        <taxon>Cytophagales</taxon>
        <taxon>Fulvivirgaceae</taxon>
        <taxon>Fulvivirga</taxon>
    </lineage>
</organism>
<feature type="domain" description="Pyrrolo-quinoline quinone repeat" evidence="1">
    <location>
        <begin position="210"/>
        <end position="346"/>
    </location>
</feature>
<accession>A0A974ZZA4</accession>
<protein>
    <submittedName>
        <fullName evidence="2">PQQ-binding-like beta-propeller repeat protein</fullName>
    </submittedName>
</protein>
<evidence type="ECO:0000259" key="1">
    <source>
        <dbReference type="Pfam" id="PF13360"/>
    </source>
</evidence>